<evidence type="ECO:0000259" key="1">
    <source>
        <dbReference type="PROSITE" id="PS50925"/>
    </source>
</evidence>
<sequence length="119" mass="13703">MALTAHTPLVARRYEWDLLSQYQRGLLTFEQVVHRLQNSVYQILYRSQLKQPLTGDEGQALLKQSQHYNAQHQITGLLLYSTGRFVQVLEGPEAEVRALYARIQADTRHQQVVTVGKAR</sequence>
<evidence type="ECO:0000313" key="2">
    <source>
        <dbReference type="EMBL" id="UOQ70192.1"/>
    </source>
</evidence>
<organism evidence="2 3">
    <name type="scientific">Hymenobacter cellulosilyticus</name>
    <dbReference type="NCBI Taxonomy" id="2932248"/>
    <lineage>
        <taxon>Bacteria</taxon>
        <taxon>Pseudomonadati</taxon>
        <taxon>Bacteroidota</taxon>
        <taxon>Cytophagia</taxon>
        <taxon>Cytophagales</taxon>
        <taxon>Hymenobacteraceae</taxon>
        <taxon>Hymenobacter</taxon>
    </lineage>
</organism>
<dbReference type="SUPFAM" id="SSF54975">
    <property type="entry name" value="Acylphosphatase/BLUF domain-like"/>
    <property type="match status" value="1"/>
</dbReference>
<reference evidence="2" key="1">
    <citation type="submission" date="2022-04" db="EMBL/GenBank/DDBJ databases">
        <title>Hymenobacter sp. isolated from the air.</title>
        <authorList>
            <person name="Won M."/>
            <person name="Lee C.-M."/>
            <person name="Woen H.-Y."/>
            <person name="Kwon S.-W."/>
        </authorList>
    </citation>
    <scope>NUCLEOTIDE SEQUENCE</scope>
    <source>
        <strain evidence="2">5116S-3</strain>
    </source>
</reference>
<dbReference type="PROSITE" id="PS50925">
    <property type="entry name" value="BLUF"/>
    <property type="match status" value="1"/>
</dbReference>
<dbReference type="InterPro" id="IPR007024">
    <property type="entry name" value="BLUF_domain"/>
</dbReference>
<dbReference type="GO" id="GO:0009882">
    <property type="term" value="F:blue light photoreceptor activity"/>
    <property type="evidence" value="ECO:0007669"/>
    <property type="project" value="InterPro"/>
</dbReference>
<protein>
    <submittedName>
        <fullName evidence="2">BLUF domain-containing protein</fullName>
    </submittedName>
</protein>
<accession>A0A8T9Q023</accession>
<name>A0A8T9Q023_9BACT</name>
<dbReference type="Proteomes" id="UP000831796">
    <property type="component" value="Chromosome"/>
</dbReference>
<dbReference type="EMBL" id="CP095046">
    <property type="protein sequence ID" value="UOQ70192.1"/>
    <property type="molecule type" value="Genomic_DNA"/>
</dbReference>
<keyword evidence="3" id="KW-1185">Reference proteome</keyword>
<dbReference type="InterPro" id="IPR036046">
    <property type="entry name" value="Acylphosphatase-like_dom_sf"/>
</dbReference>
<dbReference type="RefSeq" id="WP_244673616.1">
    <property type="nucleotide sequence ID" value="NZ_CP095046.1"/>
</dbReference>
<gene>
    <name evidence="2" type="ORF">MUN79_15645</name>
</gene>
<dbReference type="AlphaFoldDB" id="A0A8T9Q023"/>
<feature type="domain" description="BLUF" evidence="1">
    <location>
        <begin position="40"/>
        <end position="119"/>
    </location>
</feature>
<dbReference type="Gene3D" id="3.30.70.100">
    <property type="match status" value="1"/>
</dbReference>
<dbReference type="SMART" id="SM01034">
    <property type="entry name" value="BLUF"/>
    <property type="match status" value="1"/>
</dbReference>
<dbReference type="KEGG" id="hcu:MUN79_15645"/>
<evidence type="ECO:0000313" key="3">
    <source>
        <dbReference type="Proteomes" id="UP000831796"/>
    </source>
</evidence>
<dbReference type="Pfam" id="PF04940">
    <property type="entry name" value="BLUF"/>
    <property type="match status" value="1"/>
</dbReference>
<dbReference type="GO" id="GO:0071949">
    <property type="term" value="F:FAD binding"/>
    <property type="evidence" value="ECO:0007669"/>
    <property type="project" value="InterPro"/>
</dbReference>
<proteinExistence type="predicted"/>